<name>A0A5C3NS43_9APHY</name>
<keyword evidence="3" id="KW-1185">Reference proteome</keyword>
<organism evidence="2 3">
    <name type="scientific">Polyporus arcularius HHB13444</name>
    <dbReference type="NCBI Taxonomy" id="1314778"/>
    <lineage>
        <taxon>Eukaryota</taxon>
        <taxon>Fungi</taxon>
        <taxon>Dikarya</taxon>
        <taxon>Basidiomycota</taxon>
        <taxon>Agaricomycotina</taxon>
        <taxon>Agaricomycetes</taxon>
        <taxon>Polyporales</taxon>
        <taxon>Polyporaceae</taxon>
        <taxon>Polyporus</taxon>
    </lineage>
</organism>
<gene>
    <name evidence="2" type="ORF">K466DRAFT_606661</name>
</gene>
<evidence type="ECO:0000256" key="1">
    <source>
        <dbReference type="SAM" id="MobiDB-lite"/>
    </source>
</evidence>
<protein>
    <submittedName>
        <fullName evidence="2">Uncharacterized protein</fullName>
    </submittedName>
</protein>
<dbReference type="InParanoid" id="A0A5C3NS43"/>
<accession>A0A5C3NS43</accession>
<reference evidence="2 3" key="1">
    <citation type="journal article" date="2019" name="Nat. Ecol. Evol.">
        <title>Megaphylogeny resolves global patterns of mushroom evolution.</title>
        <authorList>
            <person name="Varga T."/>
            <person name="Krizsan K."/>
            <person name="Foldi C."/>
            <person name="Dima B."/>
            <person name="Sanchez-Garcia M."/>
            <person name="Sanchez-Ramirez S."/>
            <person name="Szollosi G.J."/>
            <person name="Szarkandi J.G."/>
            <person name="Papp V."/>
            <person name="Albert L."/>
            <person name="Andreopoulos W."/>
            <person name="Angelini C."/>
            <person name="Antonin V."/>
            <person name="Barry K.W."/>
            <person name="Bougher N.L."/>
            <person name="Buchanan P."/>
            <person name="Buyck B."/>
            <person name="Bense V."/>
            <person name="Catcheside P."/>
            <person name="Chovatia M."/>
            <person name="Cooper J."/>
            <person name="Damon W."/>
            <person name="Desjardin D."/>
            <person name="Finy P."/>
            <person name="Geml J."/>
            <person name="Haridas S."/>
            <person name="Hughes K."/>
            <person name="Justo A."/>
            <person name="Karasinski D."/>
            <person name="Kautmanova I."/>
            <person name="Kiss B."/>
            <person name="Kocsube S."/>
            <person name="Kotiranta H."/>
            <person name="LaButti K.M."/>
            <person name="Lechner B.E."/>
            <person name="Liimatainen K."/>
            <person name="Lipzen A."/>
            <person name="Lukacs Z."/>
            <person name="Mihaltcheva S."/>
            <person name="Morgado L.N."/>
            <person name="Niskanen T."/>
            <person name="Noordeloos M.E."/>
            <person name="Ohm R.A."/>
            <person name="Ortiz-Santana B."/>
            <person name="Ovrebo C."/>
            <person name="Racz N."/>
            <person name="Riley R."/>
            <person name="Savchenko A."/>
            <person name="Shiryaev A."/>
            <person name="Soop K."/>
            <person name="Spirin V."/>
            <person name="Szebenyi C."/>
            <person name="Tomsovsky M."/>
            <person name="Tulloss R.E."/>
            <person name="Uehling J."/>
            <person name="Grigoriev I.V."/>
            <person name="Vagvolgyi C."/>
            <person name="Papp T."/>
            <person name="Martin F.M."/>
            <person name="Miettinen O."/>
            <person name="Hibbett D.S."/>
            <person name="Nagy L.G."/>
        </authorList>
    </citation>
    <scope>NUCLEOTIDE SEQUENCE [LARGE SCALE GENOMIC DNA]</scope>
    <source>
        <strain evidence="2 3">HHB13444</strain>
    </source>
</reference>
<proteinExistence type="predicted"/>
<feature type="region of interest" description="Disordered" evidence="1">
    <location>
        <begin position="149"/>
        <end position="173"/>
    </location>
</feature>
<evidence type="ECO:0000313" key="3">
    <source>
        <dbReference type="Proteomes" id="UP000308197"/>
    </source>
</evidence>
<dbReference type="EMBL" id="ML212325">
    <property type="protein sequence ID" value="TFK78790.1"/>
    <property type="molecule type" value="Genomic_DNA"/>
</dbReference>
<sequence>MPQIGGPREAPGLPVRLPREKRRPLPTPPDAVRMDEASPVASYNVNVDLSMYSSMRNLVIDDTSTPQAWKPEISPEVRHVWGFSAPLGPTWVQCRHADANNYTDAAPTLDHDDMGPLPEWTGTPLLLDCLQWGERWDWSSEGAQDVLSPIATPDRPQESEIGTASAFRGPGTLQQSDPSQVWLDAFVSATGTNALGLGIVPKVE</sequence>
<feature type="region of interest" description="Disordered" evidence="1">
    <location>
        <begin position="1"/>
        <end position="36"/>
    </location>
</feature>
<dbReference type="AlphaFoldDB" id="A0A5C3NS43"/>
<dbReference type="Proteomes" id="UP000308197">
    <property type="component" value="Unassembled WGS sequence"/>
</dbReference>
<evidence type="ECO:0000313" key="2">
    <source>
        <dbReference type="EMBL" id="TFK78790.1"/>
    </source>
</evidence>